<accession>A0A8H8XCJ2</accession>
<dbReference type="AlphaFoldDB" id="A0A8H8XCJ2"/>
<evidence type="ECO:0000313" key="1">
    <source>
        <dbReference type="EMBL" id="CAB5497652.1"/>
    </source>
</evidence>
<comment type="caution">
    <text evidence="1">The sequence shown here is derived from an EMBL/GenBank/DDBJ whole genome shotgun (WGS) entry which is preliminary data.</text>
</comment>
<reference evidence="1 2" key="1">
    <citation type="submission" date="2020-05" db="EMBL/GenBank/DDBJ databases">
        <authorList>
            <person name="Petersen J."/>
            <person name="Sayavedra L."/>
        </authorList>
    </citation>
    <scope>NUCLEOTIDE SEQUENCE [LARGE SCALE GENOMIC DNA]</scope>
    <source>
        <strain evidence="1">B thermophilus SOXS</strain>
    </source>
</reference>
<sequence>MLGQGLKRLSIGQKLNFVNHPYLHKGLYIKVPIYKKIQTLVS</sequence>
<protein>
    <submittedName>
        <fullName evidence="1">Uncharacterized protein</fullName>
    </submittedName>
</protein>
<keyword evidence="2" id="KW-1185">Reference proteome</keyword>
<gene>
    <name evidence="1" type="ORF">THERMOS_706</name>
</gene>
<dbReference type="EMBL" id="CAESAQ020000043">
    <property type="protein sequence ID" value="CAB5497652.1"/>
    <property type="molecule type" value="Genomic_DNA"/>
</dbReference>
<dbReference type="Proteomes" id="UP000643672">
    <property type="component" value="Unassembled WGS sequence"/>
</dbReference>
<organism evidence="1 2">
    <name type="scientific">Bathymodiolus thermophilus thioautotrophic gill symbiont</name>
    <dbReference type="NCBI Taxonomy" id="2360"/>
    <lineage>
        <taxon>Bacteria</taxon>
        <taxon>Pseudomonadati</taxon>
        <taxon>Pseudomonadota</taxon>
        <taxon>Gammaproteobacteria</taxon>
        <taxon>sulfur-oxidizing symbionts</taxon>
    </lineage>
</organism>
<evidence type="ECO:0000313" key="2">
    <source>
        <dbReference type="Proteomes" id="UP000643672"/>
    </source>
</evidence>
<proteinExistence type="predicted"/>
<name>A0A8H8XCJ2_9GAMM</name>